<protein>
    <submittedName>
        <fullName evidence="2">Uncharacterized protein</fullName>
    </submittedName>
</protein>
<feature type="transmembrane region" description="Helical" evidence="1">
    <location>
        <begin position="363"/>
        <end position="381"/>
    </location>
</feature>
<evidence type="ECO:0000256" key="1">
    <source>
        <dbReference type="SAM" id="Phobius"/>
    </source>
</evidence>
<dbReference type="Gene3D" id="3.90.245.10">
    <property type="entry name" value="Ribonucleoside hydrolase-like"/>
    <property type="match status" value="1"/>
</dbReference>
<sequence>MGVHNYMGSIANHHPSDKRANFLRTQHYLLGTHEVPVATGTDGTGGCEHRALYYHELQNQTFDEQEWNENEYIDGHGLLHHILNNTTTSNKVTILNTSSFQDLSEYFKTQDDQTLQERIGKVVSQGGYKIEDGLPQPDWTAMNNKFNREAATYVTTRLSKLNIPSDAWGDTRTPDCPPAVEAAAQHTYVMGGERGTLVPKHYKLEPVTTKHMVIASMALGFTMGIGWLTAWTAIKQTTSSYRRIRWGILRNKYVIMIWGELAASAGFAILSILYLFGVIRPSLEFYFFIVTLWAFQVQFLLQIIVNRCAILITDRMFILRVKWGTALLITLINISVYCIWIPARLQISERYIHLNEIWDRCEKVIYLLVDAALNFLFMRIVRHDLVKLGLRKYNQLVRFNMFIIGFSLAMDVLIITMMSLDNTFVYLQFHPLAYIVKLKIEMSMANLIAKIAKAQERGAEFEYSGSSHNYADTMADSVALENRKHRNPDEEAHIA</sequence>
<organism evidence="2">
    <name type="scientific">Bionectria ochroleuca</name>
    <name type="common">Gliocladium roseum</name>
    <dbReference type="NCBI Taxonomy" id="29856"/>
    <lineage>
        <taxon>Eukaryota</taxon>
        <taxon>Fungi</taxon>
        <taxon>Dikarya</taxon>
        <taxon>Ascomycota</taxon>
        <taxon>Pezizomycotina</taxon>
        <taxon>Sordariomycetes</taxon>
        <taxon>Hypocreomycetidae</taxon>
        <taxon>Hypocreales</taxon>
        <taxon>Bionectriaceae</taxon>
        <taxon>Clonostachys</taxon>
    </lineage>
</organism>
<proteinExistence type="predicted"/>
<gene>
    <name evidence="2" type="ORF">BN869_000014118_1</name>
</gene>
<feature type="transmembrane region" description="Helical" evidence="1">
    <location>
        <begin position="401"/>
        <end position="420"/>
    </location>
</feature>
<feature type="transmembrane region" description="Helical" evidence="1">
    <location>
        <begin position="285"/>
        <end position="305"/>
    </location>
</feature>
<accession>A0A0B7KSQ5</accession>
<keyword evidence="1" id="KW-1133">Transmembrane helix</keyword>
<dbReference type="InterPro" id="IPR036452">
    <property type="entry name" value="Ribo_hydro-like"/>
</dbReference>
<evidence type="ECO:0000313" key="2">
    <source>
        <dbReference type="EMBL" id="CEO58060.1"/>
    </source>
</evidence>
<dbReference type="EMBL" id="CDPU01000274">
    <property type="protein sequence ID" value="CEO58060.1"/>
    <property type="molecule type" value="Genomic_DNA"/>
</dbReference>
<dbReference type="AlphaFoldDB" id="A0A0B7KSQ5"/>
<keyword evidence="1" id="KW-0812">Transmembrane</keyword>
<feature type="transmembrane region" description="Helical" evidence="1">
    <location>
        <begin position="255"/>
        <end position="279"/>
    </location>
</feature>
<dbReference type="PANTHER" id="PTHR35179:SF1">
    <property type="entry name" value="INTEGRAL MEMBRANE PROTEIN"/>
    <property type="match status" value="1"/>
</dbReference>
<keyword evidence="1" id="KW-0472">Membrane</keyword>
<feature type="transmembrane region" description="Helical" evidence="1">
    <location>
        <begin position="326"/>
        <end position="343"/>
    </location>
</feature>
<reference evidence="2" key="1">
    <citation type="submission" date="2015-01" db="EMBL/GenBank/DDBJ databases">
        <authorList>
            <person name="Durling Mikael"/>
        </authorList>
    </citation>
    <scope>NUCLEOTIDE SEQUENCE</scope>
</reference>
<dbReference type="GO" id="GO:0016799">
    <property type="term" value="F:hydrolase activity, hydrolyzing N-glycosyl compounds"/>
    <property type="evidence" value="ECO:0007669"/>
    <property type="project" value="InterPro"/>
</dbReference>
<name>A0A0B7KSQ5_BIOOC</name>
<dbReference type="PANTHER" id="PTHR35179">
    <property type="entry name" value="PROTEIN CBG02620"/>
    <property type="match status" value="1"/>
</dbReference>
<feature type="transmembrane region" description="Helical" evidence="1">
    <location>
        <begin position="212"/>
        <end position="234"/>
    </location>
</feature>